<gene>
    <name evidence="3" type="ORF">BDV27DRAFT_143547</name>
</gene>
<protein>
    <recommendedName>
        <fullName evidence="2">DUF6603 domain-containing protein</fullName>
    </recommendedName>
</protein>
<accession>A0A5N7A9R6</accession>
<dbReference type="EMBL" id="ML737611">
    <property type="protein sequence ID" value="KAE8366562.1"/>
    <property type="molecule type" value="Genomic_DNA"/>
</dbReference>
<keyword evidence="4" id="KW-1185">Reference proteome</keyword>
<dbReference type="Pfam" id="PF20248">
    <property type="entry name" value="DUF6603"/>
    <property type="match status" value="1"/>
</dbReference>
<dbReference type="InterPro" id="IPR046538">
    <property type="entry name" value="DUF6603"/>
</dbReference>
<dbReference type="Gene3D" id="3.60.15.10">
    <property type="entry name" value="Ribonuclease Z/Hydroxyacylglutathione hydrolase-like"/>
    <property type="match status" value="1"/>
</dbReference>
<dbReference type="InterPro" id="IPR036866">
    <property type="entry name" value="RibonucZ/Hydroxyglut_hydro"/>
</dbReference>
<dbReference type="OrthoDB" id="5352492at2759"/>
<organism evidence="3 4">
    <name type="scientific">Aspergillus caelatus</name>
    <dbReference type="NCBI Taxonomy" id="61420"/>
    <lineage>
        <taxon>Eukaryota</taxon>
        <taxon>Fungi</taxon>
        <taxon>Dikarya</taxon>
        <taxon>Ascomycota</taxon>
        <taxon>Pezizomycotina</taxon>
        <taxon>Eurotiomycetes</taxon>
        <taxon>Eurotiomycetidae</taxon>
        <taxon>Eurotiales</taxon>
        <taxon>Aspergillaceae</taxon>
        <taxon>Aspergillus</taxon>
        <taxon>Aspergillus subgen. Circumdati</taxon>
    </lineage>
</organism>
<reference evidence="3 4" key="1">
    <citation type="submission" date="2019-04" db="EMBL/GenBank/DDBJ databases">
        <title>Friends and foes A comparative genomics studyof 23 Aspergillus species from section Flavi.</title>
        <authorList>
            <consortium name="DOE Joint Genome Institute"/>
            <person name="Kjaerbolling I."/>
            <person name="Vesth T."/>
            <person name="Frisvad J.C."/>
            <person name="Nybo J.L."/>
            <person name="Theobald S."/>
            <person name="Kildgaard S."/>
            <person name="Isbrandt T."/>
            <person name="Kuo A."/>
            <person name="Sato A."/>
            <person name="Lyhne E.K."/>
            <person name="Kogle M.E."/>
            <person name="Wiebenga A."/>
            <person name="Kun R.S."/>
            <person name="Lubbers R.J."/>
            <person name="Makela M.R."/>
            <person name="Barry K."/>
            <person name="Chovatia M."/>
            <person name="Clum A."/>
            <person name="Daum C."/>
            <person name="Haridas S."/>
            <person name="He G."/>
            <person name="LaButti K."/>
            <person name="Lipzen A."/>
            <person name="Mondo S."/>
            <person name="Riley R."/>
            <person name="Salamov A."/>
            <person name="Simmons B.A."/>
            <person name="Magnuson J.K."/>
            <person name="Henrissat B."/>
            <person name="Mortensen U.H."/>
            <person name="Larsen T.O."/>
            <person name="Devries R.P."/>
            <person name="Grigoriev I.V."/>
            <person name="Machida M."/>
            <person name="Baker S.E."/>
            <person name="Andersen M.R."/>
        </authorList>
    </citation>
    <scope>NUCLEOTIDE SEQUENCE [LARGE SCALE GENOMIC DNA]</scope>
    <source>
        <strain evidence="3 4">CBS 763.97</strain>
    </source>
</reference>
<feature type="compositionally biased region" description="Acidic residues" evidence="1">
    <location>
        <begin position="649"/>
        <end position="659"/>
    </location>
</feature>
<evidence type="ECO:0000313" key="3">
    <source>
        <dbReference type="EMBL" id="KAE8366562.1"/>
    </source>
</evidence>
<sequence length="2314" mass="256432">MAKFRVDSIHISVVIGDSAIHLLVEEAKPKPKVLAAVLIDGGDDIAGGGGAAAADGDSDEDDDDDDDDEQQDDRDTRFVYLRRKAKKHSILSTITWIEKKYDCSKMANDRLQFDSIVITHWDKDHYHGIGNVLMTEAREGNVPTKLSWLKWGPNNTPETYLYAPTHLAIKAELLGTFTFDKDDKEKRVIRIAYKKKGEKKKTHEPFAQFRSTGTPKNKTADGLWGVLGVNFFNNKQLTQKTPDNTVKPTALITSNPPDNPAHPAMYCVGVRYSCLVKESWDLPTRRSNDDATTDGRNPHIVPGERAGEINEVSIAAMVMWKGVGNKSPPRVSHYFAGDLGQDEEDPILKWLESDHINHITSMKASHHGATNGTPIDMFKRFQPLNTYIPSSTKVKHGHPSWEFVFAWNLYCATRAASAKVARLVCAAYPPYLWQENGKYNDEDLADMRLLGLGKRGVEFRDKLRTQLKAINDARSGKFPVDNEYEKYVDQDEETQRRYIAERLTAILKLRGFPTADYHPALNSGYVKRGSCKNKQQGLDLVLIRSYADETKDGEFLYKDSGSDELAKIPAITNNTARKSSRLRDQDQQATRTKRPSNQPVPPSVAKEKKSKKGSKAGDGEADAWLLGVIEVSEGTFYVPPETNPGEIGPGDDDEDEDDSSTAAPTSIQGEVNRVSTEARTHIAVDPMIPANGYYLFASTVDPSDVDAQIEHQILRPGPLDEFVDALHCGVLCLEEMPEVNAETTLEEGVDEWGCWIQDVLGAQTVSVVRGTDDDEGGFTISGWRMQIPLQPIGSKMESPNPTLLDLTTDPAVLEKTFGPTEFVDENGFLTQSNVLVFGLSGVSSGPTSVAINEIIQFIGLRDWFGDPSGSDDINPLIALLGMLEVKLPSTVGEAEDGRNAVWVTPGDTYRTTIRLQLPLQTEGQVELNDKFLQPFKISLDESTVIARRSSTWSTNGEEVVIETQGSLILRATAKVNGNITLDAMLEFNPTLTTITLTNSTLGAVTMDSILGWVVNVLKLESSFDFMKLQDRETSSFRLGQFEFRRIILDLVRDPVTGEATISSFSLHAEVIMRLGKHADPVLFHLSYIYDAVDGSTVRARLWGKPPSKPSETEQLVQPEYEDFHYLAPITIEEADWALTLDLIAIGGFETAPAFLPTQVLQAEFIANQEGLYMTGTLVPKPAEKSDTVPIFTIADATLEIWYDWGQSQPVARVAGPGFSGGFYVKALLSQPKGSRYGAPTQITGAVTYESKEEKWQLYGSMDHFFASTLAQFFSEDVRGAVIPMIESIEVRGLEVIYSFSDQAPSEFTIRGNLVLDQHVFSLTYTHLGNSWDFTAGLRIDQDPSVESNAGNMLASFLGEDLKLPDFLINILVPSSTRDLMEIKIKSEKLKGNIRNSVIVIATWLMDDRLLQFIQFRQVPEVGSKPGPVRRIVIASLLAFPAVNVPMIGDITQPFDQALFLWAQAENGDGIPKGELESVNDILRNSTPAKPTVPFKVLGNRDRDVNDEDVALANGLHFMVVAFTTRGFLEVIIDYTFTTGTESGSKAVISQGDAEKGGRMEPFSKSMGPLKIKSLGLRYSTGLYNDQSILSIRIDASIMVGPIEFSLVGFSIDFDFAKEGASLHSPPTPGFSLEGLQAVYDRPPIEIAGMLQIGKEPEREYYQGALMISYVPWQFQAAGYWGYTTKKDIKNFETVFVYCVLRGPLITFQFVSIEGICGGFGYNSKLTYPTVKDVIDFPLIKDGDTPGRPDGDTPLKALENMLDTKWFAPQDGSFWVAAGLTVKAFQILRVQAVVAVQWNPYVELGIFAVATASIPGGNSGRQFAFVQLGIVATVNLESGVLKVEGELTPASYILDPSCHLTGGFALYSWFDSKDSNLRGDWVFTIGGYHPSYQKPSQYPEVDRLGISWQFGKSISITGNAYFAITPKACMGGGRLELKLSLNPLYAWFIAFVDFLINYKPFFFMAEGGVSVGVQFTLDLWLVTIKIHVELSARLYIQGPPISGTVHVNFYVFGFDIDFGTEPAEASSARLILRAPQPFSLPHRRATSPRLDSYLWRKSSPHLARFSVNCKFPIEKANVVTLKVSGDENGSREVHPSEKVDTLSARPMHKTGSITSTLTITIQRDEEDKLLEDKEPDPIWEDNEAIYGDVPAALFGKYDARTDLSKFKNPKSLLKGTSEKTLHVMTGVRLRRPGDKFSDDPDVTYKVELFQISNIKPTYKLPESKARSEVLEGVPWPDTPGSNNWETVRNKWKSPDAGERAGQQATDLWQELGLTQLGWDTERIKGSDSTFTGCQPQRLIDDLEKHYLWAPLLTRG</sequence>
<feature type="region of interest" description="Disordered" evidence="1">
    <location>
        <begin position="284"/>
        <end position="303"/>
    </location>
</feature>
<dbReference type="RefSeq" id="XP_031929643.1">
    <property type="nucleotide sequence ID" value="XM_032070118.1"/>
</dbReference>
<feature type="region of interest" description="Disordered" evidence="1">
    <location>
        <begin position="635"/>
        <end position="672"/>
    </location>
</feature>
<feature type="domain" description="DUF6603" evidence="2">
    <location>
        <begin position="1563"/>
        <end position="2026"/>
    </location>
</feature>
<feature type="region of interest" description="Disordered" evidence="1">
    <location>
        <begin position="48"/>
        <end position="75"/>
    </location>
</feature>
<dbReference type="Proteomes" id="UP000326268">
    <property type="component" value="Unassembled WGS sequence"/>
</dbReference>
<feature type="compositionally biased region" description="Polar residues" evidence="1">
    <location>
        <begin position="660"/>
        <end position="672"/>
    </location>
</feature>
<evidence type="ECO:0000256" key="1">
    <source>
        <dbReference type="SAM" id="MobiDB-lite"/>
    </source>
</evidence>
<proteinExistence type="predicted"/>
<name>A0A5N7A9R6_9EURO</name>
<feature type="compositionally biased region" description="Acidic residues" evidence="1">
    <location>
        <begin position="56"/>
        <end position="72"/>
    </location>
</feature>
<evidence type="ECO:0000259" key="2">
    <source>
        <dbReference type="Pfam" id="PF20248"/>
    </source>
</evidence>
<feature type="region of interest" description="Disordered" evidence="1">
    <location>
        <begin position="568"/>
        <end position="618"/>
    </location>
</feature>
<dbReference type="GeneID" id="43654564"/>
<evidence type="ECO:0000313" key="4">
    <source>
        <dbReference type="Proteomes" id="UP000326268"/>
    </source>
</evidence>